<protein>
    <submittedName>
        <fullName evidence="2">Uncharacterized protein</fullName>
    </submittedName>
</protein>
<evidence type="ECO:0000256" key="1">
    <source>
        <dbReference type="SAM" id="SignalP"/>
    </source>
</evidence>
<accession>A0A9Q3F338</accession>
<proteinExistence type="predicted"/>
<dbReference type="EMBL" id="AVOT02038137">
    <property type="protein sequence ID" value="MBW0532936.1"/>
    <property type="molecule type" value="Genomic_DNA"/>
</dbReference>
<keyword evidence="1" id="KW-0732">Signal</keyword>
<comment type="caution">
    <text evidence="2">The sequence shown here is derived from an EMBL/GenBank/DDBJ whole genome shotgun (WGS) entry which is preliminary data.</text>
</comment>
<dbReference type="Proteomes" id="UP000765509">
    <property type="component" value="Unassembled WGS sequence"/>
</dbReference>
<keyword evidence="3" id="KW-1185">Reference proteome</keyword>
<organism evidence="2 3">
    <name type="scientific">Austropuccinia psidii MF-1</name>
    <dbReference type="NCBI Taxonomy" id="1389203"/>
    <lineage>
        <taxon>Eukaryota</taxon>
        <taxon>Fungi</taxon>
        <taxon>Dikarya</taxon>
        <taxon>Basidiomycota</taxon>
        <taxon>Pucciniomycotina</taxon>
        <taxon>Pucciniomycetes</taxon>
        <taxon>Pucciniales</taxon>
        <taxon>Sphaerophragmiaceae</taxon>
        <taxon>Austropuccinia</taxon>
    </lineage>
</organism>
<evidence type="ECO:0000313" key="2">
    <source>
        <dbReference type="EMBL" id="MBW0532936.1"/>
    </source>
</evidence>
<sequence>MGQIDVLAILALLGIPSKVFKQGDHVPIIPQNASKLVFWAQLAPHLILGHGPCYGDFESFWLEGIFWPILVLWSAICSLWAMGRGGYWNPPEPKFSGASGASWTGPIRGVQDHKYSDLLKVEGEVLGGDMDSPP</sequence>
<reference evidence="2" key="1">
    <citation type="submission" date="2021-03" db="EMBL/GenBank/DDBJ databases">
        <title>Draft genome sequence of rust myrtle Austropuccinia psidii MF-1, a brazilian biotype.</title>
        <authorList>
            <person name="Quecine M.C."/>
            <person name="Pachon D.M.R."/>
            <person name="Bonatelli M.L."/>
            <person name="Correr F.H."/>
            <person name="Franceschini L.M."/>
            <person name="Leite T.F."/>
            <person name="Margarido G.R.A."/>
            <person name="Almeida C.A."/>
            <person name="Ferrarezi J.A."/>
            <person name="Labate C.A."/>
        </authorList>
    </citation>
    <scope>NUCLEOTIDE SEQUENCE</scope>
    <source>
        <strain evidence="2">MF-1</strain>
    </source>
</reference>
<feature type="chain" id="PRO_5040372735" evidence="1">
    <location>
        <begin position="22"/>
        <end position="134"/>
    </location>
</feature>
<gene>
    <name evidence="2" type="ORF">O181_072651</name>
</gene>
<feature type="signal peptide" evidence="1">
    <location>
        <begin position="1"/>
        <end position="21"/>
    </location>
</feature>
<evidence type="ECO:0000313" key="3">
    <source>
        <dbReference type="Proteomes" id="UP000765509"/>
    </source>
</evidence>
<dbReference type="AlphaFoldDB" id="A0A9Q3F338"/>
<name>A0A9Q3F338_9BASI</name>